<feature type="transmembrane region" description="Helical" evidence="11">
    <location>
        <begin position="932"/>
        <end position="954"/>
    </location>
</feature>
<dbReference type="OrthoDB" id="158672at2759"/>
<dbReference type="Pfam" id="PF00690">
    <property type="entry name" value="Cation_ATPase_N"/>
    <property type="match status" value="1"/>
</dbReference>
<keyword evidence="9 11" id="KW-0472">Membrane</keyword>
<dbReference type="SUPFAM" id="SSF56784">
    <property type="entry name" value="HAD-like"/>
    <property type="match status" value="1"/>
</dbReference>
<dbReference type="PROSITE" id="PS50082">
    <property type="entry name" value="WD_REPEATS_2"/>
    <property type="match status" value="2"/>
</dbReference>
<evidence type="ECO:0000256" key="11">
    <source>
        <dbReference type="SAM" id="Phobius"/>
    </source>
</evidence>
<dbReference type="SUPFAM" id="SSF50978">
    <property type="entry name" value="WD40 repeat-like"/>
    <property type="match status" value="1"/>
</dbReference>
<dbReference type="InterPro" id="IPR000425">
    <property type="entry name" value="MIP"/>
</dbReference>
<dbReference type="Gene3D" id="3.40.1110.10">
    <property type="entry name" value="Calcium-transporting ATPase, cytoplasmic domain N"/>
    <property type="match status" value="1"/>
</dbReference>
<evidence type="ECO:0000256" key="8">
    <source>
        <dbReference type="ARBA" id="ARBA00022989"/>
    </source>
</evidence>
<evidence type="ECO:0000256" key="4">
    <source>
        <dbReference type="ARBA" id="ARBA00022692"/>
    </source>
</evidence>
<dbReference type="InterPro" id="IPR036412">
    <property type="entry name" value="HAD-like_sf"/>
</dbReference>
<name>A0A2P6V085_9CHLO</name>
<dbReference type="Gene3D" id="2.70.150.10">
    <property type="entry name" value="Calcium-transporting ATPase, cytoplasmic transduction domain A"/>
    <property type="match status" value="1"/>
</dbReference>
<dbReference type="PRINTS" id="PR00783">
    <property type="entry name" value="MINTRINSICP"/>
</dbReference>
<dbReference type="InterPro" id="IPR022357">
    <property type="entry name" value="MIP_CS"/>
</dbReference>
<dbReference type="Gene3D" id="3.40.50.1000">
    <property type="entry name" value="HAD superfamily/HAD-like"/>
    <property type="match status" value="2"/>
</dbReference>
<keyword evidence="7" id="KW-0067">ATP-binding</keyword>
<evidence type="ECO:0000313" key="14">
    <source>
        <dbReference type="Proteomes" id="UP000239649"/>
    </source>
</evidence>
<accession>A0A2P6V085</accession>
<feature type="domain" description="Cation-transporting P-type ATPase N-terminal" evidence="12">
    <location>
        <begin position="345"/>
        <end position="417"/>
    </location>
</feature>
<keyword evidence="8 11" id="KW-1133">Transmembrane helix</keyword>
<dbReference type="GO" id="GO:0005524">
    <property type="term" value="F:ATP binding"/>
    <property type="evidence" value="ECO:0007669"/>
    <property type="project" value="UniProtKB-KW"/>
</dbReference>
<dbReference type="SMART" id="SM00320">
    <property type="entry name" value="WD40"/>
    <property type="match status" value="3"/>
</dbReference>
<comment type="caution">
    <text evidence="13">The sequence shown here is derived from an EMBL/GenBank/DDBJ whole genome shotgun (WGS) entry which is preliminary data.</text>
</comment>
<dbReference type="SUPFAM" id="SSF81665">
    <property type="entry name" value="Calcium ATPase, transmembrane domain M"/>
    <property type="match status" value="1"/>
</dbReference>
<dbReference type="Gene3D" id="1.20.1080.10">
    <property type="entry name" value="Glycerol uptake facilitator protein"/>
    <property type="match status" value="1"/>
</dbReference>
<dbReference type="InterPro" id="IPR023214">
    <property type="entry name" value="HAD_sf"/>
</dbReference>
<feature type="transmembrane region" description="Helical" evidence="11">
    <location>
        <begin position="1094"/>
        <end position="1115"/>
    </location>
</feature>
<reference evidence="13 14" key="1">
    <citation type="journal article" date="2018" name="Plant J.">
        <title>Genome sequences of Chlorella sorokiniana UTEX 1602 and Micractinium conductrix SAG 241.80: implications to maltose excretion by a green alga.</title>
        <authorList>
            <person name="Arriola M.B."/>
            <person name="Velmurugan N."/>
            <person name="Zhang Y."/>
            <person name="Plunkett M.H."/>
            <person name="Hondzo H."/>
            <person name="Barney B.M."/>
        </authorList>
    </citation>
    <scope>NUCLEOTIDE SEQUENCE [LARGE SCALE GENOMIC DNA]</scope>
    <source>
        <strain evidence="13 14">SAG 241.80</strain>
    </source>
</reference>
<sequence>MDGEAIPALLAASCSRSSLHPEAFAAVRAAFPECKLVRLSFGLQNKVMLSVTVNLEAEGLIHASYVPIHPTAAAAAVLQNNPVVVVRQDKRSPLWDQEDMYQREGCGTVNAVSMPFYWPPAANTQFEGAALPIPQNPAYHPTFGAMTVGSPRPLTQQSLALLVDLAGRTGRHVGPYISMLLSSLEAAGLLPSESEAQEELGSLLEEELQAAEDDGGPSMDELFTGDDAQGYVNTVTVSPDGSLCASGGKDGVAMLWDLSEGKRLYSLDASDIIHSLCFSPNRYWLCAATQGSIKIWDLESKSLVDELRPELPERSKKAQVPYCVCLAWSADGSTLYSGYTDGVIRVWQPPCASVRALRSSAEGLTEAEAAARLRNHGLNAVAATGPPAWYRVLWSAFAHPFNAILLLLAGTAVPTQDAATAVIMAATPPPRAAAEQVIDQRAVVPGDCVRLFAGEMMPGDVRILRSRDLYVGEAALTGESLPVEKAAAAAPPATPGAPPPPALLECRNLGFMGTHVVSGTGLGVVVATGGQTYLSTVADALSQRKPPNAFERGVLRVSYLLIAFMVCMVPLVMLLNGLRTGDWGQRTIVKRLDAVQNLGAMDILCADKTGTLTRDEVVLTRWLDWRGEENAGALRWASLNARFQTGNRNLLDAAILQSVRLKVLTGDSVEVACKVCAEVGLPVACVATGPELAQLGAAEFVAAVQRATVLGRLTPPQKARVVTALKGAGHTVGFLGDGVNDAPALRAADVGIAVDTGSDIAKDAADVVLLEKSLGVLAHGVAHGRITHGNSIKYIKLAASSNFGNVFSVLIASALLPFAPMRPIQLLTQNLLYDLSQTAIPFDTMDASYLGLPRQWSAADIGRFMLAIGPISSIWDVATFAVLWGMALFVFIGTGAAMMFSSIKSKDYIDPNVTSVGAVNSIYENLTINASFGIITALAFGIGIMCAAFAIGHISGCHLNPAVSLSLVLSGNCGIGQAVANVIAQCAGAIIGSLLLWGTNSDREGGLGANAVNPGYSQGNAVLGEAVMTFFLCYVVHLTAIDKNSPPSTNGLAPIAIGFAVFLGHAVLIPLDGCSINPARSFGPALVANKWKNFWVFVVGPVAGAVLSVPFFYFLSQPWEAKRDAKGKVVEDDAGGMKIESAV</sequence>
<keyword evidence="5" id="KW-0677">Repeat</keyword>
<dbReference type="Pfam" id="PF00400">
    <property type="entry name" value="WD40"/>
    <property type="match status" value="3"/>
</dbReference>
<dbReference type="AlphaFoldDB" id="A0A2P6V085"/>
<dbReference type="SMART" id="SM00831">
    <property type="entry name" value="Cation_ATPase_N"/>
    <property type="match status" value="1"/>
</dbReference>
<dbReference type="InterPro" id="IPR004014">
    <property type="entry name" value="ATPase_P-typ_cation-transptr_N"/>
</dbReference>
<dbReference type="GO" id="GO:0016020">
    <property type="term" value="C:membrane"/>
    <property type="evidence" value="ECO:0007669"/>
    <property type="project" value="UniProtKB-SubCell"/>
</dbReference>
<protein>
    <submittedName>
        <fullName evidence="13">Magnesium-translocating P-type ATPase</fullName>
    </submittedName>
</protein>
<dbReference type="PROSITE" id="PS50294">
    <property type="entry name" value="WD_REPEATS_REGION"/>
    <property type="match status" value="1"/>
</dbReference>
<dbReference type="InterPro" id="IPR059000">
    <property type="entry name" value="ATPase_P-type_domA"/>
</dbReference>
<evidence type="ECO:0000256" key="9">
    <source>
        <dbReference type="ARBA" id="ARBA00023136"/>
    </source>
</evidence>
<evidence type="ECO:0000259" key="12">
    <source>
        <dbReference type="SMART" id="SM00831"/>
    </source>
</evidence>
<dbReference type="PROSITE" id="PS00221">
    <property type="entry name" value="MIP"/>
    <property type="match status" value="1"/>
</dbReference>
<keyword evidence="4 11" id="KW-0812">Transmembrane</keyword>
<dbReference type="FunFam" id="2.130.10.10:FF:000615">
    <property type="entry name" value="Receptor for activated C kinase 1"/>
    <property type="match status" value="1"/>
</dbReference>
<dbReference type="InterPro" id="IPR008250">
    <property type="entry name" value="ATPase_P-typ_transduc_dom_A_sf"/>
</dbReference>
<feature type="transmembrane region" description="Helical" evidence="11">
    <location>
        <begin position="974"/>
        <end position="998"/>
    </location>
</feature>
<dbReference type="PROSITE" id="PS00154">
    <property type="entry name" value="ATPASE_E1_E2"/>
    <property type="match status" value="1"/>
</dbReference>
<gene>
    <name evidence="13" type="ORF">C2E20_8844</name>
</gene>
<feature type="transmembrane region" description="Helical" evidence="11">
    <location>
        <begin position="803"/>
        <end position="821"/>
    </location>
</feature>
<evidence type="ECO:0000256" key="6">
    <source>
        <dbReference type="ARBA" id="ARBA00022741"/>
    </source>
</evidence>
<dbReference type="InterPro" id="IPR001757">
    <property type="entry name" value="P_typ_ATPase"/>
</dbReference>
<keyword evidence="3 10" id="KW-0853">WD repeat</keyword>
<feature type="transmembrane region" description="Helical" evidence="11">
    <location>
        <begin position="1019"/>
        <end position="1040"/>
    </location>
</feature>
<dbReference type="SUPFAM" id="SSF81653">
    <property type="entry name" value="Calcium ATPase, transduction domain A"/>
    <property type="match status" value="1"/>
</dbReference>
<dbReference type="GO" id="GO:0016887">
    <property type="term" value="F:ATP hydrolysis activity"/>
    <property type="evidence" value="ECO:0007669"/>
    <property type="project" value="InterPro"/>
</dbReference>
<keyword evidence="2" id="KW-0813">Transport</keyword>
<evidence type="ECO:0000256" key="3">
    <source>
        <dbReference type="ARBA" id="ARBA00022574"/>
    </source>
</evidence>
<evidence type="ECO:0000256" key="10">
    <source>
        <dbReference type="PROSITE-ProRule" id="PRU00221"/>
    </source>
</evidence>
<dbReference type="InterPro" id="IPR023298">
    <property type="entry name" value="ATPase_P-typ_TM_dom_sf"/>
</dbReference>
<evidence type="ECO:0000313" key="13">
    <source>
        <dbReference type="EMBL" id="PSC67502.1"/>
    </source>
</evidence>
<dbReference type="InterPro" id="IPR036322">
    <property type="entry name" value="WD40_repeat_dom_sf"/>
</dbReference>
<evidence type="ECO:0000256" key="2">
    <source>
        <dbReference type="ARBA" id="ARBA00022448"/>
    </source>
</evidence>
<feature type="transmembrane region" description="Helical" evidence="11">
    <location>
        <begin position="1052"/>
        <end position="1073"/>
    </location>
</feature>
<dbReference type="SUPFAM" id="SSF81338">
    <property type="entry name" value="Aquaporin-like"/>
    <property type="match status" value="1"/>
</dbReference>
<evidence type="ECO:0000256" key="5">
    <source>
        <dbReference type="ARBA" id="ARBA00022737"/>
    </source>
</evidence>
<feature type="repeat" description="WD" evidence="10">
    <location>
        <begin position="326"/>
        <end position="348"/>
    </location>
</feature>
<dbReference type="InterPro" id="IPR001680">
    <property type="entry name" value="WD40_rpt"/>
</dbReference>
<feature type="transmembrane region" description="Helical" evidence="11">
    <location>
        <begin position="557"/>
        <end position="578"/>
    </location>
</feature>
<dbReference type="Pfam" id="PF00122">
    <property type="entry name" value="E1-E2_ATPase"/>
    <property type="match status" value="1"/>
</dbReference>
<dbReference type="PROSITE" id="PS00678">
    <property type="entry name" value="WD_REPEATS_1"/>
    <property type="match status" value="1"/>
</dbReference>
<dbReference type="InterPro" id="IPR018303">
    <property type="entry name" value="ATPase_P-typ_P_site"/>
</dbReference>
<organism evidence="13 14">
    <name type="scientific">Micractinium conductrix</name>
    <dbReference type="NCBI Taxonomy" id="554055"/>
    <lineage>
        <taxon>Eukaryota</taxon>
        <taxon>Viridiplantae</taxon>
        <taxon>Chlorophyta</taxon>
        <taxon>core chlorophytes</taxon>
        <taxon>Trebouxiophyceae</taxon>
        <taxon>Chlorellales</taxon>
        <taxon>Chlorellaceae</taxon>
        <taxon>Chlorella clade</taxon>
        <taxon>Micractinium</taxon>
    </lineage>
</organism>
<dbReference type="PANTHER" id="PTHR42861">
    <property type="entry name" value="CALCIUM-TRANSPORTING ATPASE"/>
    <property type="match status" value="1"/>
</dbReference>
<keyword evidence="14" id="KW-1185">Reference proteome</keyword>
<dbReference type="InterPro" id="IPR023271">
    <property type="entry name" value="Aquaporin-like"/>
</dbReference>
<feature type="repeat" description="WD" evidence="10">
    <location>
        <begin position="232"/>
        <end position="266"/>
    </location>
</feature>
<keyword evidence="6" id="KW-0547">Nucleotide-binding</keyword>
<dbReference type="InterPro" id="IPR015943">
    <property type="entry name" value="WD40/YVTN_repeat-like_dom_sf"/>
</dbReference>
<dbReference type="STRING" id="554055.A0A2P6V085"/>
<comment type="subcellular location">
    <subcellularLocation>
        <location evidence="1">Membrane</location>
        <topology evidence="1">Multi-pass membrane protein</topology>
    </subcellularLocation>
</comment>
<feature type="transmembrane region" description="Helical" evidence="11">
    <location>
        <begin position="874"/>
        <end position="900"/>
    </location>
</feature>
<dbReference type="GO" id="GO:0015267">
    <property type="term" value="F:channel activity"/>
    <property type="evidence" value="ECO:0007669"/>
    <property type="project" value="InterPro"/>
</dbReference>
<evidence type="ECO:0000256" key="1">
    <source>
        <dbReference type="ARBA" id="ARBA00004141"/>
    </source>
</evidence>
<dbReference type="InterPro" id="IPR019775">
    <property type="entry name" value="WD40_repeat_CS"/>
</dbReference>
<evidence type="ECO:0000256" key="7">
    <source>
        <dbReference type="ARBA" id="ARBA00022840"/>
    </source>
</evidence>
<dbReference type="EMBL" id="LHPF02000057">
    <property type="protein sequence ID" value="PSC67502.1"/>
    <property type="molecule type" value="Genomic_DNA"/>
</dbReference>
<dbReference type="Gene3D" id="1.20.1110.10">
    <property type="entry name" value="Calcium-transporting ATPase, transmembrane domain"/>
    <property type="match status" value="1"/>
</dbReference>
<dbReference type="Proteomes" id="UP000239649">
    <property type="component" value="Unassembled WGS sequence"/>
</dbReference>
<proteinExistence type="predicted"/>
<dbReference type="InterPro" id="IPR023299">
    <property type="entry name" value="ATPase_P-typ_cyto_dom_N"/>
</dbReference>
<dbReference type="CDD" id="cd00333">
    <property type="entry name" value="MIP"/>
    <property type="match status" value="1"/>
</dbReference>
<dbReference type="Pfam" id="PF00230">
    <property type="entry name" value="MIP"/>
    <property type="match status" value="1"/>
</dbReference>
<dbReference type="NCBIfam" id="TIGR01494">
    <property type="entry name" value="ATPase_P-type"/>
    <property type="match status" value="1"/>
</dbReference>
<dbReference type="Gene3D" id="2.130.10.10">
    <property type="entry name" value="YVTN repeat-like/Quinoprotein amine dehydrogenase"/>
    <property type="match status" value="1"/>
</dbReference>